<dbReference type="EMBL" id="RJKN01000014">
    <property type="protein sequence ID" value="ROP26513.1"/>
    <property type="molecule type" value="Genomic_DNA"/>
</dbReference>
<keyword evidence="1" id="KW-0472">Membrane</keyword>
<reference evidence="2 3" key="1">
    <citation type="journal article" date="2015" name="Stand. Genomic Sci.">
        <title>Genomic Encyclopedia of Bacterial and Archaeal Type Strains, Phase III: the genomes of soil and plant-associated and newly described type strains.</title>
        <authorList>
            <person name="Whitman W.B."/>
            <person name="Woyke T."/>
            <person name="Klenk H.P."/>
            <person name="Zhou Y."/>
            <person name="Lilburn T.G."/>
            <person name="Beck B.J."/>
            <person name="De Vos P."/>
            <person name="Vandamme P."/>
            <person name="Eisen J.A."/>
            <person name="Garrity G."/>
            <person name="Hugenholtz P."/>
            <person name="Kyrpides N.C."/>
        </authorList>
    </citation>
    <scope>NUCLEOTIDE SEQUENCE [LARGE SCALE GENOMIC DNA]</scope>
    <source>
        <strain evidence="2 3">CECT 7306</strain>
    </source>
</reference>
<keyword evidence="1" id="KW-1133">Transmembrane helix</keyword>
<evidence type="ECO:0000313" key="3">
    <source>
        <dbReference type="Proteomes" id="UP000276232"/>
    </source>
</evidence>
<keyword evidence="1" id="KW-0812">Transmembrane</keyword>
<proteinExistence type="predicted"/>
<feature type="transmembrane region" description="Helical" evidence="1">
    <location>
        <begin position="6"/>
        <end position="27"/>
    </location>
</feature>
<organism evidence="2 3">
    <name type="scientific">Pseudokineococcus lusitanus</name>
    <dbReference type="NCBI Taxonomy" id="763993"/>
    <lineage>
        <taxon>Bacteria</taxon>
        <taxon>Bacillati</taxon>
        <taxon>Actinomycetota</taxon>
        <taxon>Actinomycetes</taxon>
        <taxon>Kineosporiales</taxon>
        <taxon>Kineosporiaceae</taxon>
        <taxon>Pseudokineococcus</taxon>
    </lineage>
</organism>
<gene>
    <name evidence="2" type="ORF">EDC03_3436</name>
</gene>
<keyword evidence="3" id="KW-1185">Reference proteome</keyword>
<dbReference type="RefSeq" id="WP_123381493.1">
    <property type="nucleotide sequence ID" value="NZ_RJKN01000014.1"/>
</dbReference>
<dbReference type="Proteomes" id="UP000276232">
    <property type="component" value="Unassembled WGS sequence"/>
</dbReference>
<protein>
    <submittedName>
        <fullName evidence="2">Uncharacterized protein</fullName>
    </submittedName>
</protein>
<comment type="caution">
    <text evidence="2">The sequence shown here is derived from an EMBL/GenBank/DDBJ whole genome shotgun (WGS) entry which is preliminary data.</text>
</comment>
<name>A0A3N1G8F7_9ACTN</name>
<dbReference type="AlphaFoldDB" id="A0A3N1G8F7"/>
<evidence type="ECO:0000313" key="2">
    <source>
        <dbReference type="EMBL" id="ROP26513.1"/>
    </source>
</evidence>
<accession>A0A3N1G8F7</accession>
<dbReference type="InParanoid" id="A0A3N1G8F7"/>
<evidence type="ECO:0000256" key="1">
    <source>
        <dbReference type="SAM" id="Phobius"/>
    </source>
</evidence>
<sequence length="159" mass="16643">MEDASAVVAAVITAAAAVVAVVVAQLLTARRERRARAHERERAALLDLQDAALLVRSALRATGTAIATAAPAGPASTHVVVVTPPDLEAAQSDADGRLDVRLARVGSGDVVVATRHWQRCARFAFLGDEDVTTRDELEAWAALQEAVAVVLRAGRPPTP</sequence>